<feature type="chain" id="PRO_5027039831" evidence="1">
    <location>
        <begin position="22"/>
        <end position="486"/>
    </location>
</feature>
<dbReference type="Proteomes" id="UP000503096">
    <property type="component" value="Chromosome"/>
</dbReference>
<dbReference type="InParanoid" id="A0A6M4H8S0"/>
<evidence type="ECO:0000313" key="2">
    <source>
        <dbReference type="EMBL" id="QJR15990.1"/>
    </source>
</evidence>
<keyword evidence="1" id="KW-0732">Signal</keyword>
<evidence type="ECO:0000256" key="1">
    <source>
        <dbReference type="SAM" id="SignalP"/>
    </source>
</evidence>
<accession>A0A6M4H8S0</accession>
<sequence>MHRFRNAALLAAALAAPAVQAMYLNPDGLGQALIYPYYTVKPVDSNVYNTYISIVNHTSDAKVLRVRFRESLNGREVGNYNLYLGPRDAWAGAITPSVAGAPPAAGLLTIDNSCTNPAFTPPAGGSALTGFAFSSASYTGTNSDGMGDTMERTREGYVEVIEMATLTGASAAQATPGANGVPPDCAALRGGGVLSLGPPTGGVSGTLTLINVASGLDFTVNAIAIADLSTQGFYRTYSDAYPDFNSAEVNGVGNFAANGKAYRTTWNSGVEALNAILMRSTVDNEFILDNTTQSAADFVVTLPTKRFHVLVPGQGTGPFTNTVLAGSRSLNFTLEYRSREGLGGIIVPACGFTCPPSNSEANLQLPFASTVVGITRGATATGAAGTTLALGANGWRVTLPTTAENGSVMLGFVAGGFSSPPTISFPAQTTRLSDGQVLNENLVMEGLPAVGFAVRTLRNGTLVCAGGGCQGNYGGAYPHTSRHVFR</sequence>
<feature type="signal peptide" evidence="1">
    <location>
        <begin position="1"/>
        <end position="21"/>
    </location>
</feature>
<keyword evidence="3" id="KW-1185">Reference proteome</keyword>
<dbReference type="RefSeq" id="WP_171163746.1">
    <property type="nucleotide sequence ID" value="NZ_CP053073.1"/>
</dbReference>
<reference evidence="2 3" key="1">
    <citation type="submission" date="2020-04" db="EMBL/GenBank/DDBJ databases">
        <title>Usitatibacter rugosus gen. nov., sp. nov. and Usitatibacter palustris sp. nov., novel members of Usitatibacteraceae fam. nov. within the order Nitrosomonadales isolated from soil.</title>
        <authorList>
            <person name="Huber K.J."/>
            <person name="Neumann-Schaal M."/>
            <person name="Geppert A."/>
            <person name="Luckner M."/>
            <person name="Wanner G."/>
            <person name="Overmann J."/>
        </authorList>
    </citation>
    <scope>NUCLEOTIDE SEQUENCE [LARGE SCALE GENOMIC DNA]</scope>
    <source>
        <strain evidence="2 3">Swamp67</strain>
    </source>
</reference>
<organism evidence="2 3">
    <name type="scientific">Usitatibacter palustris</name>
    <dbReference type="NCBI Taxonomy" id="2732487"/>
    <lineage>
        <taxon>Bacteria</taxon>
        <taxon>Pseudomonadati</taxon>
        <taxon>Pseudomonadota</taxon>
        <taxon>Betaproteobacteria</taxon>
        <taxon>Nitrosomonadales</taxon>
        <taxon>Usitatibacteraceae</taxon>
        <taxon>Usitatibacter</taxon>
    </lineage>
</organism>
<dbReference type="EMBL" id="CP053073">
    <property type="protein sequence ID" value="QJR15990.1"/>
    <property type="molecule type" value="Genomic_DNA"/>
</dbReference>
<gene>
    <name evidence="2" type="ORF">DSM104440_02818</name>
</gene>
<dbReference type="KEGG" id="upl:DSM104440_02818"/>
<dbReference type="AlphaFoldDB" id="A0A6M4H8S0"/>
<proteinExistence type="predicted"/>
<name>A0A6M4H8S0_9PROT</name>
<protein>
    <submittedName>
        <fullName evidence="2">Uncharacterized protein</fullName>
    </submittedName>
</protein>
<evidence type="ECO:0000313" key="3">
    <source>
        <dbReference type="Proteomes" id="UP000503096"/>
    </source>
</evidence>